<protein>
    <recommendedName>
        <fullName evidence="5">ATP-binding protein</fullName>
    </recommendedName>
</protein>
<evidence type="ECO:0000313" key="2">
    <source>
        <dbReference type="EMBL" id="OAJ64463.1"/>
    </source>
</evidence>
<evidence type="ECO:0000313" key="1">
    <source>
        <dbReference type="EMBL" id="OAJ62802.1"/>
    </source>
</evidence>
<proteinExistence type="predicted"/>
<comment type="caution">
    <text evidence="2">The sequence shown here is derived from an EMBL/GenBank/DDBJ whole genome shotgun (WGS) entry which is preliminary data.</text>
</comment>
<dbReference type="Proteomes" id="UP000078116">
    <property type="component" value="Unassembled WGS sequence"/>
</dbReference>
<dbReference type="AlphaFoldDB" id="A0A1A9NCZ8"/>
<evidence type="ECO:0000313" key="4">
    <source>
        <dbReference type="Proteomes" id="UP000078116"/>
    </source>
</evidence>
<dbReference type="STRING" id="1462993.A6V36_20780"/>
<name>A0A1A9NCZ8_9BURK</name>
<dbReference type="RefSeq" id="WP_064265640.1">
    <property type="nucleotide sequence ID" value="NZ_LXJZ01000040.1"/>
</dbReference>
<dbReference type="Proteomes" id="UP000077961">
    <property type="component" value="Unassembled WGS sequence"/>
</dbReference>
<dbReference type="EMBL" id="LXJZ01000040">
    <property type="protein sequence ID" value="OAJ62802.1"/>
    <property type="molecule type" value="Genomic_DNA"/>
</dbReference>
<reference evidence="3 4" key="1">
    <citation type="submission" date="2016-04" db="EMBL/GenBank/DDBJ databases">
        <title>Reclassification of Paraburkholderia panaciterrae (Farh et al. 2015) Dobritsa &amp; Samadpour 2016 as a later homotypic synonym of Paraburkholderia ginsengiterrae (Farh et al. 2015) Dobritsa &amp; Samadpour 2016.</title>
        <authorList>
            <person name="Dobritsa A.P."/>
            <person name="Kutumbaka K."/>
            <person name="Samadpour M."/>
        </authorList>
    </citation>
    <scope>NUCLEOTIDE SEQUENCE [LARGE SCALE GENOMIC DNA]</scope>
    <source>
        <strain evidence="2 4">DCY85</strain>
        <strain evidence="1 3">DCY85-1</strain>
    </source>
</reference>
<dbReference type="OrthoDB" id="6838090at2"/>
<gene>
    <name evidence="1" type="ORF">A6V36_20780</name>
    <name evidence="2" type="ORF">A6V37_19805</name>
</gene>
<accession>A0A1A9NCZ8</accession>
<dbReference type="EMBL" id="LXKA01000109">
    <property type="protein sequence ID" value="OAJ64463.1"/>
    <property type="molecule type" value="Genomic_DNA"/>
</dbReference>
<sequence>MEIPEATVESVEAALRKLSGPDAEELCVPRAGKFMSFFSDAGLLQLVITWARKNPGGARARFDDILANTADFGANLEKMLGRPYALAAWVMAKQLVDANGTRLGRSEGRVYSNYIDAMDEFEFARTHPSSDGVNLLCVQGSPREFIRPLYEGPQGERKLRQFGEIRVVVQDALAHLAQEWTAKKLLDVSEAATQLARELIENSDWWARADERGVFYSKGIRAITFRLVNVDDTNVEQVSGENTHVRNFLIQSLAEDSVRHPAQGSHRKEDIRQLSFIELSIVDSGPGLARRWMSTGAELRKQIPDVTQISLEEEEDAVVSCFRKWATSSGDTNRGIGLFAVARLLRRRKGFLRLRTGRLAFLFGTRSAIVDIETRLKFEKKDLQQSYARLDDGTHVFLEEGKMLFFLRAWTADELGAVEGTSFSILLPA</sequence>
<evidence type="ECO:0008006" key="5">
    <source>
        <dbReference type="Google" id="ProtNLM"/>
    </source>
</evidence>
<keyword evidence="3" id="KW-1185">Reference proteome</keyword>
<organism evidence="2 4">
    <name type="scientific">Paraburkholderia ginsengiterrae</name>
    <dbReference type="NCBI Taxonomy" id="1462993"/>
    <lineage>
        <taxon>Bacteria</taxon>
        <taxon>Pseudomonadati</taxon>
        <taxon>Pseudomonadota</taxon>
        <taxon>Betaproteobacteria</taxon>
        <taxon>Burkholderiales</taxon>
        <taxon>Burkholderiaceae</taxon>
        <taxon>Paraburkholderia</taxon>
    </lineage>
</organism>
<evidence type="ECO:0000313" key="3">
    <source>
        <dbReference type="Proteomes" id="UP000077961"/>
    </source>
</evidence>